<evidence type="ECO:0000256" key="3">
    <source>
        <dbReference type="ARBA" id="ARBA00023136"/>
    </source>
</evidence>
<evidence type="ECO:0000256" key="6">
    <source>
        <dbReference type="PROSITE-ProRule" id="PRU00284"/>
    </source>
</evidence>
<protein>
    <submittedName>
        <fullName evidence="10">Methyl-accepting chemotaxis protein</fullName>
    </submittedName>
</protein>
<proteinExistence type="inferred from homology"/>
<evidence type="ECO:0000256" key="4">
    <source>
        <dbReference type="ARBA" id="ARBA00023224"/>
    </source>
</evidence>
<dbReference type="Gene3D" id="1.10.287.950">
    <property type="entry name" value="Methyl-accepting chemotaxis protein"/>
    <property type="match status" value="1"/>
</dbReference>
<evidence type="ECO:0000313" key="11">
    <source>
        <dbReference type="Proteomes" id="UP001601058"/>
    </source>
</evidence>
<gene>
    <name evidence="10" type="ORF">ACFYKT_11990</name>
</gene>
<dbReference type="EMBL" id="JBIACJ010000005">
    <property type="protein sequence ID" value="MFE8697057.1"/>
    <property type="molecule type" value="Genomic_DNA"/>
</dbReference>
<dbReference type="Proteomes" id="UP001601058">
    <property type="component" value="Unassembled WGS sequence"/>
</dbReference>
<comment type="caution">
    <text evidence="10">The sequence shown here is derived from an EMBL/GenBank/DDBJ whole genome shotgun (WGS) entry which is preliminary data.</text>
</comment>
<evidence type="ECO:0000259" key="9">
    <source>
        <dbReference type="PROSITE" id="PS50885"/>
    </source>
</evidence>
<keyword evidence="7" id="KW-0812">Transmembrane</keyword>
<dbReference type="RefSeq" id="WP_389219745.1">
    <property type="nucleotide sequence ID" value="NZ_JBIACJ010000005.1"/>
</dbReference>
<dbReference type="Gene3D" id="6.10.340.10">
    <property type="match status" value="1"/>
</dbReference>
<dbReference type="PANTHER" id="PTHR32089:SF112">
    <property type="entry name" value="LYSOZYME-LIKE PROTEIN-RELATED"/>
    <property type="match status" value="1"/>
</dbReference>
<dbReference type="PROSITE" id="PS50111">
    <property type="entry name" value="CHEMOTAXIS_TRANSDUC_2"/>
    <property type="match status" value="1"/>
</dbReference>
<evidence type="ECO:0000256" key="2">
    <source>
        <dbReference type="ARBA" id="ARBA00022475"/>
    </source>
</evidence>
<feature type="transmembrane region" description="Helical" evidence="7">
    <location>
        <begin position="281"/>
        <end position="299"/>
    </location>
</feature>
<dbReference type="SMART" id="SM00283">
    <property type="entry name" value="MA"/>
    <property type="match status" value="1"/>
</dbReference>
<comment type="similarity">
    <text evidence="5">Belongs to the methyl-accepting chemotaxis (MCP) protein family.</text>
</comment>
<feature type="domain" description="Methyl-accepting transducer" evidence="8">
    <location>
        <begin position="371"/>
        <end position="628"/>
    </location>
</feature>
<sequence length="683" mass="76325">MKTIRSKLILILSMTIGGLILLLSFNFLLNILQKNIDEKETALLSIVDRSKDIKYNLAMTRKYEQQFLRSPDKIGEELVIQNILRVKTESGQLSKMLNDQDLQNQFTKVIQNTEDYIESFNTLAKMYQLVGYSDEHGLKGQIENTSYQILNLTKSLNIPSINEQLLLMMMYEKKYLAIRDEDSYQKFIESSDAFKGEFQANSDIDARSKDYLVQRLSDYQSALDSINSSFNQTEEFIIQFDDQARSIESAVAEIEKSVLTNQSILKNELEKQNTLYTNSTYAISLLLIIVLSFVGIYLLRNISKSIRSLKSGAEKIGNGNLAYRVPAIAKDEMGALAHTFNQMAEKVQQTFLHILDSANQLQASSQHLASISKETTAQANEVNLAIKHIAIGAEEQSTQLEASGTDIEQVTKAIQYTERLSTEIASEAALTEKEGHNGLHTIQELQTISDQFLLLANHLTEKVIEAAIQSENISSIIDKIQGIAENTNLLALNATIEAARAGEAGKGFAVVATEVRKLAERSKLEAMEIQTFVSSMGQMMEELKSESEHFNDYKLRQGASVEMTKSAFENIVHHIKSIHGKISTIEAAVKNVESSNDSLTDRIHNVFTVSQSSVATSEEVAASSETQLHAISKVNAAAAQLSQIAGDLQQEVNQFKLDTADTKDIVKNTKKQLRFINFFKKRN</sequence>
<dbReference type="PANTHER" id="PTHR32089">
    <property type="entry name" value="METHYL-ACCEPTING CHEMOTAXIS PROTEIN MCPB"/>
    <property type="match status" value="1"/>
</dbReference>
<dbReference type="Pfam" id="PF00015">
    <property type="entry name" value="MCPsignal"/>
    <property type="match status" value="1"/>
</dbReference>
<keyword evidence="7" id="KW-1133">Transmembrane helix</keyword>
<keyword evidence="2" id="KW-1003">Cell membrane</keyword>
<name>A0ABW6K0B8_9BACI</name>
<evidence type="ECO:0000256" key="7">
    <source>
        <dbReference type="SAM" id="Phobius"/>
    </source>
</evidence>
<comment type="subcellular location">
    <subcellularLocation>
        <location evidence="1">Cell membrane</location>
    </subcellularLocation>
</comment>
<feature type="domain" description="HAMP" evidence="9">
    <location>
        <begin position="300"/>
        <end position="352"/>
    </location>
</feature>
<dbReference type="SUPFAM" id="SSF58104">
    <property type="entry name" value="Methyl-accepting chemotaxis protein (MCP) signaling domain"/>
    <property type="match status" value="1"/>
</dbReference>
<dbReference type="CDD" id="cd06225">
    <property type="entry name" value="HAMP"/>
    <property type="match status" value="1"/>
</dbReference>
<dbReference type="SMART" id="SM00304">
    <property type="entry name" value="HAMP"/>
    <property type="match status" value="1"/>
</dbReference>
<reference evidence="10 11" key="1">
    <citation type="submission" date="2024-08" db="EMBL/GenBank/DDBJ databases">
        <title>Two novel Cytobacillus novel species.</title>
        <authorList>
            <person name="Liu G."/>
        </authorList>
    </citation>
    <scope>NUCLEOTIDE SEQUENCE [LARGE SCALE GENOMIC DNA]</scope>
    <source>
        <strain evidence="10 11">FJAT-53684</strain>
    </source>
</reference>
<keyword evidence="4 6" id="KW-0807">Transducer</keyword>
<evidence type="ECO:0000313" key="10">
    <source>
        <dbReference type="EMBL" id="MFE8697057.1"/>
    </source>
</evidence>
<evidence type="ECO:0000256" key="5">
    <source>
        <dbReference type="ARBA" id="ARBA00029447"/>
    </source>
</evidence>
<evidence type="ECO:0000256" key="1">
    <source>
        <dbReference type="ARBA" id="ARBA00004236"/>
    </source>
</evidence>
<organism evidence="10 11">
    <name type="scientific">Cytobacillus mangrovibacter</name>
    <dbReference type="NCBI Taxonomy" id="3299024"/>
    <lineage>
        <taxon>Bacteria</taxon>
        <taxon>Bacillati</taxon>
        <taxon>Bacillota</taxon>
        <taxon>Bacilli</taxon>
        <taxon>Bacillales</taxon>
        <taxon>Bacillaceae</taxon>
        <taxon>Cytobacillus</taxon>
    </lineage>
</organism>
<keyword evidence="11" id="KW-1185">Reference proteome</keyword>
<dbReference type="PROSITE" id="PS50885">
    <property type="entry name" value="HAMP"/>
    <property type="match status" value="1"/>
</dbReference>
<feature type="transmembrane region" description="Helical" evidence="7">
    <location>
        <begin position="7"/>
        <end position="29"/>
    </location>
</feature>
<dbReference type="InterPro" id="IPR004089">
    <property type="entry name" value="MCPsignal_dom"/>
</dbReference>
<evidence type="ECO:0000259" key="8">
    <source>
        <dbReference type="PROSITE" id="PS50111"/>
    </source>
</evidence>
<dbReference type="InterPro" id="IPR003660">
    <property type="entry name" value="HAMP_dom"/>
</dbReference>
<accession>A0ABW6K0B8</accession>
<keyword evidence="3 7" id="KW-0472">Membrane</keyword>
<dbReference type="Pfam" id="PF00672">
    <property type="entry name" value="HAMP"/>
    <property type="match status" value="1"/>
</dbReference>